<proteinExistence type="predicted"/>
<sequence>MRLTGRHRGRLIWLAPLALAACGAAVPSPPPAAPGAQPVAAGTVPTGPGVENSCGAGRHASLLGKDATVLERVLIMAPVQVLRPGGIAAQDFIPDRINFIIGADNRITAITCG</sequence>
<dbReference type="AlphaFoldDB" id="A0A1H8FJM4"/>
<reference evidence="2 3" key="1">
    <citation type="submission" date="2016-10" db="EMBL/GenBank/DDBJ databases">
        <authorList>
            <person name="de Groot N.N."/>
        </authorList>
    </citation>
    <scope>NUCLEOTIDE SEQUENCE [LARGE SCALE GENOMIC DNA]</scope>
    <source>
        <strain evidence="2 3">DSM 16213</strain>
    </source>
</reference>
<protein>
    <submittedName>
        <fullName evidence="2">Peptidase inhibitor I78 family protein</fullName>
    </submittedName>
</protein>
<accession>A0A1H8FJM4</accession>
<dbReference type="EMBL" id="FOCI01000013">
    <property type="protein sequence ID" value="SEN31805.1"/>
    <property type="molecule type" value="Genomic_DNA"/>
</dbReference>
<feature type="signal peptide" evidence="1">
    <location>
        <begin position="1"/>
        <end position="32"/>
    </location>
</feature>
<gene>
    <name evidence="2" type="ORF">SAMN04488003_11335</name>
</gene>
<dbReference type="PROSITE" id="PS51257">
    <property type="entry name" value="PROKAR_LIPOPROTEIN"/>
    <property type="match status" value="1"/>
</dbReference>
<evidence type="ECO:0000313" key="2">
    <source>
        <dbReference type="EMBL" id="SEN31805.1"/>
    </source>
</evidence>
<name>A0A1H8FJM4_9RHOB</name>
<keyword evidence="1" id="KW-0732">Signal</keyword>
<dbReference type="Proteomes" id="UP000199585">
    <property type="component" value="Unassembled WGS sequence"/>
</dbReference>
<keyword evidence="3" id="KW-1185">Reference proteome</keyword>
<dbReference type="RefSeq" id="WP_089903170.1">
    <property type="nucleotide sequence ID" value="NZ_FOCI01000013.1"/>
</dbReference>
<organism evidence="2 3">
    <name type="scientific">Loktanella fryxellensis</name>
    <dbReference type="NCBI Taxonomy" id="245187"/>
    <lineage>
        <taxon>Bacteria</taxon>
        <taxon>Pseudomonadati</taxon>
        <taxon>Pseudomonadota</taxon>
        <taxon>Alphaproteobacteria</taxon>
        <taxon>Rhodobacterales</taxon>
        <taxon>Roseobacteraceae</taxon>
        <taxon>Loktanella</taxon>
    </lineage>
</organism>
<dbReference type="InterPro" id="IPR021719">
    <property type="entry name" value="Prot_inh_I78"/>
</dbReference>
<evidence type="ECO:0000256" key="1">
    <source>
        <dbReference type="SAM" id="SignalP"/>
    </source>
</evidence>
<dbReference type="OrthoDB" id="8724542at2"/>
<evidence type="ECO:0000313" key="3">
    <source>
        <dbReference type="Proteomes" id="UP000199585"/>
    </source>
</evidence>
<dbReference type="Pfam" id="PF11720">
    <property type="entry name" value="Inhibitor_I78"/>
    <property type="match status" value="1"/>
</dbReference>
<dbReference type="Gene3D" id="3.30.10.10">
    <property type="entry name" value="Trypsin Inhibitor V, subunit A"/>
    <property type="match status" value="1"/>
</dbReference>
<feature type="chain" id="PRO_5011789139" evidence="1">
    <location>
        <begin position="33"/>
        <end position="113"/>
    </location>
</feature>
<dbReference type="STRING" id="245187.SAMN04488003_11335"/>